<dbReference type="EMBL" id="HG992337">
    <property type="protein sequence ID" value="CAE6801905.1"/>
    <property type="molecule type" value="Genomic_DNA"/>
</dbReference>
<evidence type="ECO:0008006" key="4">
    <source>
        <dbReference type="Google" id="ProtNLM"/>
    </source>
</evidence>
<evidence type="ECO:0000313" key="2">
    <source>
        <dbReference type="EMBL" id="CAE6801934.1"/>
    </source>
</evidence>
<feature type="signal peptide" evidence="1">
    <location>
        <begin position="1"/>
        <end position="27"/>
    </location>
</feature>
<dbReference type="AlphaFoldDB" id="A0AAU9HZ93"/>
<name>A0AAU9HZ93_9XANT</name>
<feature type="chain" id="PRO_5043289470" description="Secreted protein" evidence="1">
    <location>
        <begin position="28"/>
        <end position="71"/>
    </location>
</feature>
<evidence type="ECO:0000256" key="1">
    <source>
        <dbReference type="SAM" id="SignalP"/>
    </source>
</evidence>
<protein>
    <recommendedName>
        <fullName evidence="4">Secreted protein</fullName>
    </recommendedName>
</protein>
<keyword evidence="1" id="KW-0732">Signal</keyword>
<dbReference type="RefSeq" id="WP_104559839.1">
    <property type="nucleotide sequence ID" value="NZ_HG992337.1"/>
</dbReference>
<evidence type="ECO:0000313" key="3">
    <source>
        <dbReference type="Proteomes" id="UP000835242"/>
    </source>
</evidence>
<reference evidence="2 3" key="1">
    <citation type="submission" date="2021-02" db="EMBL/GenBank/DDBJ databases">
        <authorList>
            <person name="Pothier F. J."/>
        </authorList>
    </citation>
    <scope>NUCLEOTIDE SEQUENCE [LARGE SCALE GENOMIC DNA]</scope>
    <source>
        <strain evidence="2 3">1314c</strain>
    </source>
</reference>
<gene>
    <name evidence="2" type="ORF">XA1314C_28830</name>
</gene>
<accession>A0AAU9HZ93</accession>
<dbReference type="Proteomes" id="UP000835242">
    <property type="component" value="Chromosome"/>
</dbReference>
<proteinExistence type="predicted"/>
<sequence length="71" mass="7751">MSSHLLSPLRWLAALGLTALTMPTAMTQNFAAPATSIAKRRCEDSVVREQAAIEMTRCAVCLVFGRRTATR</sequence>
<dbReference type="EMBL" id="HG992337">
    <property type="protein sequence ID" value="CAE6801934.1"/>
    <property type="molecule type" value="Genomic_DNA"/>
</dbReference>
<organism evidence="2 3">
    <name type="scientific">Xanthomonas arboricola</name>
    <dbReference type="NCBI Taxonomy" id="56448"/>
    <lineage>
        <taxon>Bacteria</taxon>
        <taxon>Pseudomonadati</taxon>
        <taxon>Pseudomonadota</taxon>
        <taxon>Gammaproteobacteria</taxon>
        <taxon>Lysobacterales</taxon>
        <taxon>Lysobacteraceae</taxon>
        <taxon>Xanthomonas</taxon>
    </lineage>
</organism>